<keyword evidence="1" id="KW-0732">Signal</keyword>
<dbReference type="STRING" id="765420.OSCT_2153"/>
<dbReference type="OrthoDB" id="9815602at2"/>
<dbReference type="eggNOG" id="COG0715">
    <property type="taxonomic scope" value="Bacteria"/>
</dbReference>
<dbReference type="HOGENOM" id="CLU_054373_0_0_0"/>
<dbReference type="InterPro" id="IPR006311">
    <property type="entry name" value="TAT_signal"/>
</dbReference>
<dbReference type="AlphaFoldDB" id="E1IFQ2"/>
<sequence>MNRPDRDQPLHSPMSRREFLRYAGLLSGGLLLSACGVAPAAVAPPTPTTPSLSPTRLPGDTNSAHLGKAIIAYAGGACEAPTFIAYEKGFFQAEGLEPELIALEANTLKEALAAGKIDGLQQTADSIKSIEQGLEIRITSGLHKGCIRLVAGADTGITKVADLKGKAVGVHVFGGLPQVLVQWALADAGLDPINDVTYKVFPPPQLEAAVEKGEIQAFVMYDPFPAIALNNKTVIQVFSTHDDQPYKDMFCCFIGVAKGVIDQQPEKAAAITQALQKAAYWVSQNQAEAARIVAAKKYVPASEELLASLLTLYDYVPNFGNAKAHFLRYAQVLKQVGVLEADTDPAALTDLAVLQVAPEFVPGSGHSHTPPSAQFPAHLIPELYAASPLVTCGPEHSHGHGQAQFYCKLNRA</sequence>
<feature type="signal peptide" evidence="1">
    <location>
        <begin position="1"/>
        <end position="40"/>
    </location>
</feature>
<name>E1IFQ2_9CHLR</name>
<feature type="chain" id="PRO_5003146989" description="ABC transporter substrate-binding protein" evidence="1">
    <location>
        <begin position="41"/>
        <end position="412"/>
    </location>
</feature>
<reference evidence="2 3" key="1">
    <citation type="journal article" date="2011" name="J. Bacteriol.">
        <title>Draft genome sequence of the anoxygenic filamentous phototrophic bacterium Oscillochloris trichoides subsp. DG-6.</title>
        <authorList>
            <person name="Kuznetsov B.B."/>
            <person name="Ivanovsky R.N."/>
            <person name="Keppen O.I."/>
            <person name="Sukhacheva M.V."/>
            <person name="Bumazhkin B.K."/>
            <person name="Patutina E.O."/>
            <person name="Beletsky A.V."/>
            <person name="Mardanov A.V."/>
            <person name="Baslerov R.V."/>
            <person name="Panteleeva A.N."/>
            <person name="Kolganova T.V."/>
            <person name="Ravin N.V."/>
            <person name="Skryabin K.G."/>
        </authorList>
    </citation>
    <scope>NUCLEOTIDE SEQUENCE [LARGE SCALE GENOMIC DNA]</scope>
    <source>
        <strain evidence="2 3">DG-6</strain>
    </source>
</reference>
<keyword evidence="3" id="KW-1185">Reference proteome</keyword>
<evidence type="ECO:0000313" key="3">
    <source>
        <dbReference type="Proteomes" id="UP000054010"/>
    </source>
</evidence>
<evidence type="ECO:0008006" key="4">
    <source>
        <dbReference type="Google" id="ProtNLM"/>
    </source>
</evidence>
<dbReference type="PANTHER" id="PTHR30024:SF21">
    <property type="entry name" value="ABC TRANSPORTER SUBSTRATE-BINDING PROTEIN"/>
    <property type="match status" value="1"/>
</dbReference>
<dbReference type="PROSITE" id="PS51318">
    <property type="entry name" value="TAT"/>
    <property type="match status" value="1"/>
</dbReference>
<accession>E1IFQ2</accession>
<dbReference type="PANTHER" id="PTHR30024">
    <property type="entry name" value="ALIPHATIC SULFONATES-BINDING PROTEIN-RELATED"/>
    <property type="match status" value="1"/>
</dbReference>
<dbReference type="PROSITE" id="PS51257">
    <property type="entry name" value="PROKAR_LIPOPROTEIN"/>
    <property type="match status" value="1"/>
</dbReference>
<proteinExistence type="predicted"/>
<evidence type="ECO:0000313" key="2">
    <source>
        <dbReference type="EMBL" id="EFO79943.1"/>
    </source>
</evidence>
<protein>
    <recommendedName>
        <fullName evidence="4">ABC transporter substrate-binding protein</fullName>
    </recommendedName>
</protein>
<dbReference type="Gene3D" id="3.40.190.10">
    <property type="entry name" value="Periplasmic binding protein-like II"/>
    <property type="match status" value="2"/>
</dbReference>
<dbReference type="SUPFAM" id="SSF53850">
    <property type="entry name" value="Periplasmic binding protein-like II"/>
    <property type="match status" value="1"/>
</dbReference>
<organism evidence="2 3">
    <name type="scientific">Oscillochloris trichoides DG-6</name>
    <dbReference type="NCBI Taxonomy" id="765420"/>
    <lineage>
        <taxon>Bacteria</taxon>
        <taxon>Bacillati</taxon>
        <taxon>Chloroflexota</taxon>
        <taxon>Chloroflexia</taxon>
        <taxon>Chloroflexales</taxon>
        <taxon>Chloroflexineae</taxon>
        <taxon>Oscillochloridaceae</taxon>
        <taxon>Oscillochloris</taxon>
    </lineage>
</organism>
<dbReference type="EMBL" id="ADVR01000094">
    <property type="protein sequence ID" value="EFO79943.1"/>
    <property type="molecule type" value="Genomic_DNA"/>
</dbReference>
<dbReference type="Proteomes" id="UP000054010">
    <property type="component" value="Unassembled WGS sequence"/>
</dbReference>
<comment type="caution">
    <text evidence="2">The sequence shown here is derived from an EMBL/GenBank/DDBJ whole genome shotgun (WGS) entry which is preliminary data.</text>
</comment>
<dbReference type="Pfam" id="PF13379">
    <property type="entry name" value="NMT1_2"/>
    <property type="match status" value="1"/>
</dbReference>
<gene>
    <name evidence="2" type="ORF">OSCT_2153</name>
</gene>
<evidence type="ECO:0000256" key="1">
    <source>
        <dbReference type="SAM" id="SignalP"/>
    </source>
</evidence>